<dbReference type="Gene3D" id="2.60.120.330">
    <property type="entry name" value="B-lactam Antibiotic, Isopenicillin N Synthase, Chain"/>
    <property type="match status" value="1"/>
</dbReference>
<gene>
    <name evidence="2" type="ORF">QBC47DRAFT_345138</name>
</gene>
<evidence type="ECO:0000313" key="3">
    <source>
        <dbReference type="Proteomes" id="UP001239445"/>
    </source>
</evidence>
<evidence type="ECO:0000256" key="1">
    <source>
        <dbReference type="SAM" id="MobiDB-lite"/>
    </source>
</evidence>
<keyword evidence="3" id="KW-1185">Reference proteome</keyword>
<evidence type="ECO:0008006" key="4">
    <source>
        <dbReference type="Google" id="ProtNLM"/>
    </source>
</evidence>
<accession>A0AAJ0BB49</accession>
<dbReference type="AlphaFoldDB" id="A0AAJ0BB49"/>
<feature type="compositionally biased region" description="Basic and acidic residues" evidence="1">
    <location>
        <begin position="241"/>
        <end position="251"/>
    </location>
</feature>
<feature type="compositionally biased region" description="Basic and acidic residues" evidence="1">
    <location>
        <begin position="635"/>
        <end position="646"/>
    </location>
</feature>
<proteinExistence type="predicted"/>
<feature type="region of interest" description="Disordered" evidence="1">
    <location>
        <begin position="635"/>
        <end position="664"/>
    </location>
</feature>
<protein>
    <recommendedName>
        <fullName evidence="4">DUF1479-domain-containing protein</fullName>
    </recommendedName>
</protein>
<sequence length="770" mass="84794">MADKTVPSAAQISASQFNACLARYRPCVQAISASKRAAANKDGNQKTLVELDDYRYGHAVDTFGSDASTTPMTLDEVKLLVEWKLRHGTFRPTLMKLVSSNAPATVEDTVSKAVKAYREHKDVSSAVNILTQLKGIGPATASLLLAVNFPDSVIFFADEAFYWLCGKGAKCPIKYNVKEYLALNEQAQILANRLGVRAVDVERVAYVLMRDGQATGEAPGTSKDGAEAKEDTVQKVPPKRKLSDDKPDVKAPTRRSKRNRPALPYVTMAITARGSRRPTKKKMQPLFPDPIELPLRFATLKERLVSGREETITASWDRLLCEMEKQVEHISSLGSQVIPEIDFDCIDSTEHAETFHSELKRYGVGIIRGVVPLETAAEWEDGVCDYLCENASVRTTTSAPPSSELHEVYWSPAQVKARAHPNVLAAQRFAMSVWTVSRDPEALVNTHRPVTYADRLRVWDYETPGSEAEMPLSARIDGGSVERWEPDGSAPVYKEILRGDWESYDPIDSSVRARVTSDLYHAAESCSIFRAFQGLLAFNGTPAGFVKVCPMVGLATAYILLRPLFTGSGVEEEWKLSQPQDSVLHGALPGYAQDVRPSLHPHLRLDRTLVDVPELGPGDYVIWHPDLIHSVGRKACPERHGSRDTQGRNQPSRQATVRPPSNPSITMYLPACPLTQTNALYLARQRRSFLLGHPGPDFFVAHMRSSAGAGAGSVPSIGESDFHNRPGVQDVSEAGGEDGLRAMGLFPLDEERERETRTAQLANGILFPDL</sequence>
<evidence type="ECO:0000313" key="2">
    <source>
        <dbReference type="EMBL" id="KAK1755011.1"/>
    </source>
</evidence>
<dbReference type="InterPro" id="IPR010856">
    <property type="entry name" value="Gig2-like"/>
</dbReference>
<dbReference type="EMBL" id="MU839834">
    <property type="protein sequence ID" value="KAK1755011.1"/>
    <property type="molecule type" value="Genomic_DNA"/>
</dbReference>
<dbReference type="PANTHER" id="PTHR30613">
    <property type="entry name" value="UNCHARACTERIZED PROTEIN YBIU-RELATED"/>
    <property type="match status" value="1"/>
</dbReference>
<dbReference type="Pfam" id="PF07350">
    <property type="entry name" value="Gig2-like"/>
    <property type="match status" value="1"/>
</dbReference>
<name>A0AAJ0BB49_9PEZI</name>
<dbReference type="Proteomes" id="UP001239445">
    <property type="component" value="Unassembled WGS sequence"/>
</dbReference>
<reference evidence="2" key="1">
    <citation type="submission" date="2023-06" db="EMBL/GenBank/DDBJ databases">
        <title>Genome-scale phylogeny and comparative genomics of the fungal order Sordariales.</title>
        <authorList>
            <consortium name="Lawrence Berkeley National Laboratory"/>
            <person name="Hensen N."/>
            <person name="Bonometti L."/>
            <person name="Westerberg I."/>
            <person name="Brannstrom I.O."/>
            <person name="Guillou S."/>
            <person name="Cros-Aarteil S."/>
            <person name="Calhoun S."/>
            <person name="Haridas S."/>
            <person name="Kuo A."/>
            <person name="Mondo S."/>
            <person name="Pangilinan J."/>
            <person name="Riley R."/>
            <person name="Labutti K."/>
            <person name="Andreopoulos B."/>
            <person name="Lipzen A."/>
            <person name="Chen C."/>
            <person name="Yanf M."/>
            <person name="Daum C."/>
            <person name="Ng V."/>
            <person name="Clum A."/>
            <person name="Steindorff A."/>
            <person name="Ohm R."/>
            <person name="Martin F."/>
            <person name="Silar P."/>
            <person name="Natvig D."/>
            <person name="Lalanne C."/>
            <person name="Gautier V."/>
            <person name="Ament-Velasquez S.L."/>
            <person name="Kruys A."/>
            <person name="Hutchinson M.I."/>
            <person name="Powell A.J."/>
            <person name="Barry K."/>
            <person name="Miller A.N."/>
            <person name="Grigoriev I.V."/>
            <person name="Debuchy R."/>
            <person name="Gladieux P."/>
            <person name="Thoren M.H."/>
            <person name="Johannesson H."/>
        </authorList>
    </citation>
    <scope>NUCLEOTIDE SEQUENCE</scope>
    <source>
        <strain evidence="2">PSN4</strain>
    </source>
</reference>
<organism evidence="2 3">
    <name type="scientific">Echria macrotheca</name>
    <dbReference type="NCBI Taxonomy" id="438768"/>
    <lineage>
        <taxon>Eukaryota</taxon>
        <taxon>Fungi</taxon>
        <taxon>Dikarya</taxon>
        <taxon>Ascomycota</taxon>
        <taxon>Pezizomycotina</taxon>
        <taxon>Sordariomycetes</taxon>
        <taxon>Sordariomycetidae</taxon>
        <taxon>Sordariales</taxon>
        <taxon>Schizotheciaceae</taxon>
        <taxon>Echria</taxon>
    </lineage>
</organism>
<feature type="compositionally biased region" description="Basic and acidic residues" evidence="1">
    <location>
        <begin position="224"/>
        <end position="233"/>
    </location>
</feature>
<dbReference type="SUPFAM" id="SSF51197">
    <property type="entry name" value="Clavaminate synthase-like"/>
    <property type="match status" value="1"/>
</dbReference>
<dbReference type="InterPro" id="IPR027443">
    <property type="entry name" value="IPNS-like_sf"/>
</dbReference>
<dbReference type="PANTHER" id="PTHR30613:SF1">
    <property type="entry name" value="DUF1479 DOMAIN PROTEIN (AFU_ORTHOLOGUE AFUA_5G09280)"/>
    <property type="match status" value="1"/>
</dbReference>
<comment type="caution">
    <text evidence="2">The sequence shown here is derived from an EMBL/GenBank/DDBJ whole genome shotgun (WGS) entry which is preliminary data.</text>
</comment>
<feature type="region of interest" description="Disordered" evidence="1">
    <location>
        <begin position="214"/>
        <end position="261"/>
    </location>
</feature>